<dbReference type="Pfam" id="PF00485">
    <property type="entry name" value="PRK"/>
    <property type="match status" value="1"/>
</dbReference>
<dbReference type="RefSeq" id="WP_084052264.1">
    <property type="nucleotide sequence ID" value="NZ_FWWT01000008.1"/>
</dbReference>
<dbReference type="AlphaFoldDB" id="A0A1W1UQE1"/>
<dbReference type="EMBL" id="FWWT01000008">
    <property type="protein sequence ID" value="SMB83253.1"/>
    <property type="molecule type" value="Genomic_DNA"/>
</dbReference>
<dbReference type="GO" id="GO:0005524">
    <property type="term" value="F:ATP binding"/>
    <property type="evidence" value="ECO:0007669"/>
    <property type="project" value="InterPro"/>
</dbReference>
<proteinExistence type="predicted"/>
<keyword evidence="2" id="KW-0418">Kinase</keyword>
<dbReference type="SMART" id="SM00382">
    <property type="entry name" value="AAA"/>
    <property type="match status" value="1"/>
</dbReference>
<organism evidence="2 3">
    <name type="scientific">Desulfonispora thiosulfatigenes DSM 11270</name>
    <dbReference type="NCBI Taxonomy" id="656914"/>
    <lineage>
        <taxon>Bacteria</taxon>
        <taxon>Bacillati</taxon>
        <taxon>Bacillota</taxon>
        <taxon>Clostridia</taxon>
        <taxon>Eubacteriales</taxon>
        <taxon>Peptococcaceae</taxon>
        <taxon>Desulfonispora</taxon>
    </lineage>
</organism>
<dbReference type="InterPro" id="IPR018163">
    <property type="entry name" value="Thr/Ala-tRNA-synth_IIc_edit"/>
</dbReference>
<evidence type="ECO:0000313" key="3">
    <source>
        <dbReference type="Proteomes" id="UP000192731"/>
    </source>
</evidence>
<name>A0A1W1UQE1_DESTI</name>
<reference evidence="2 3" key="1">
    <citation type="submission" date="2017-04" db="EMBL/GenBank/DDBJ databases">
        <authorList>
            <person name="Afonso C.L."/>
            <person name="Miller P.J."/>
            <person name="Scott M.A."/>
            <person name="Spackman E."/>
            <person name="Goraichik I."/>
            <person name="Dimitrov K.M."/>
            <person name="Suarez D.L."/>
            <person name="Swayne D.E."/>
        </authorList>
    </citation>
    <scope>NUCLEOTIDE SEQUENCE [LARGE SCALE GENOMIC DNA]</scope>
    <source>
        <strain evidence="2 3">DSM 11270</strain>
    </source>
</reference>
<evidence type="ECO:0000259" key="1">
    <source>
        <dbReference type="SMART" id="SM00382"/>
    </source>
</evidence>
<dbReference type="OrthoDB" id="9764644at2"/>
<dbReference type="GO" id="GO:0016301">
    <property type="term" value="F:kinase activity"/>
    <property type="evidence" value="ECO:0007669"/>
    <property type="project" value="UniProtKB-KW"/>
</dbReference>
<protein>
    <submittedName>
        <fullName evidence="2">Uridine kinase</fullName>
    </submittedName>
</protein>
<gene>
    <name evidence="2" type="ORF">SAMN00017405_1019</name>
</gene>
<feature type="domain" description="AAA+ ATPase" evidence="1">
    <location>
        <begin position="291"/>
        <end position="461"/>
    </location>
</feature>
<dbReference type="SUPFAM" id="SSF55186">
    <property type="entry name" value="ThrRS/AlaRS common domain"/>
    <property type="match status" value="1"/>
</dbReference>
<sequence length="558" mass="63726">MKVLNQNLINVEVNNQPLQIDQGSTLEDILKVVPAPLHTPLAAIVNGQIQELTYPIYADSNITWIDTTNDIGMRIYKRGLFLVLATAVNNIFPKATLKIEHSLPHGTYCEIRCEDFRILVEENVNAIKNEMKRIIAENRPIKRQDIFKNDAIKFFQGQGRFENANNIKYKPGDTVSLYSCGTVFDYFYEPVATSTGVLKLFDLHSYHYGLILRIPAKNNPNILPTYHAPQKLSQILYEGERWGELLEVENIAQLNNIIETNQLGEFVQINEALHERNLYEIAKSISDHNDEVKLILIAGPSSSGKTTFAHRLYIQLRVNGIKPITISLDDYFVDREFTPKDENGGLDFESINALDLELFNRHLVDLIDGKEVIVPRFDFTTGRRKAEGHKVKLEANQVLIIEGIHGLNEKLTESIPHSNKRKIYISALTQLNVDDWTPISSSDTRLIRRIYRDIQYRGTSAKQTINRWPSVRKGEAKNIFPFQEEADYMFNSALIYEKAILKGLVQPELEKIGPGEPEFLEAQRLIRLLQFFVPAFPDNVPINSILKEFIGGSCFRES</sequence>
<dbReference type="Proteomes" id="UP000192731">
    <property type="component" value="Unassembled WGS sequence"/>
</dbReference>
<dbReference type="CDD" id="cd02028">
    <property type="entry name" value="UMPK_like"/>
    <property type="match status" value="1"/>
</dbReference>
<dbReference type="InterPro" id="IPR006083">
    <property type="entry name" value="PRK/URK"/>
</dbReference>
<dbReference type="PANTHER" id="PTHR10285">
    <property type="entry name" value="URIDINE KINASE"/>
    <property type="match status" value="1"/>
</dbReference>
<keyword evidence="3" id="KW-1185">Reference proteome</keyword>
<keyword evidence="2" id="KW-0808">Transferase</keyword>
<dbReference type="SUPFAM" id="SSF52540">
    <property type="entry name" value="P-loop containing nucleoside triphosphate hydrolases"/>
    <property type="match status" value="1"/>
</dbReference>
<dbReference type="Gene3D" id="3.30.980.10">
    <property type="entry name" value="Threonyl-trna Synthetase, Chain A, domain 2"/>
    <property type="match status" value="1"/>
</dbReference>
<evidence type="ECO:0000313" key="2">
    <source>
        <dbReference type="EMBL" id="SMB83253.1"/>
    </source>
</evidence>
<dbReference type="InterPro" id="IPR003593">
    <property type="entry name" value="AAA+_ATPase"/>
</dbReference>
<dbReference type="Gene3D" id="3.40.50.300">
    <property type="entry name" value="P-loop containing nucleotide triphosphate hydrolases"/>
    <property type="match status" value="1"/>
</dbReference>
<dbReference type="InterPro" id="IPR027417">
    <property type="entry name" value="P-loop_NTPase"/>
</dbReference>
<accession>A0A1W1UQE1</accession>
<dbReference type="STRING" id="656914.SAMN00017405_1019"/>